<comment type="caution">
    <text evidence="2">The sequence shown here is derived from an EMBL/GenBank/DDBJ whole genome shotgun (WGS) entry which is preliminary data.</text>
</comment>
<organism evidence="2 3">
    <name type="scientific">Neisseria macacae ATCC 33926</name>
    <dbReference type="NCBI Taxonomy" id="997348"/>
    <lineage>
        <taxon>Bacteria</taxon>
        <taxon>Pseudomonadati</taxon>
        <taxon>Pseudomonadota</taxon>
        <taxon>Betaproteobacteria</taxon>
        <taxon>Neisseriales</taxon>
        <taxon>Neisseriaceae</taxon>
        <taxon>Neisseria</taxon>
    </lineage>
</organism>
<dbReference type="Proteomes" id="UP000004982">
    <property type="component" value="Unassembled WGS sequence"/>
</dbReference>
<gene>
    <name evidence="2" type="primary">lvhB</name>
    <name evidence="2" type="ORF">HMPREF9418_2708</name>
</gene>
<feature type="region of interest" description="Disordered" evidence="1">
    <location>
        <begin position="22"/>
        <end position="65"/>
    </location>
</feature>
<proteinExistence type="predicted"/>
<evidence type="ECO:0000313" key="3">
    <source>
        <dbReference type="Proteomes" id="UP000004982"/>
    </source>
</evidence>
<feature type="compositionally biased region" description="Polar residues" evidence="1">
    <location>
        <begin position="45"/>
        <end position="58"/>
    </location>
</feature>
<name>A0AA36UGJ3_9NEIS</name>
<protein>
    <submittedName>
        <fullName evidence="2">Uncharacterized protein</fullName>
    </submittedName>
</protein>
<dbReference type="AlphaFoldDB" id="A0AA36UGJ3"/>
<sequence>MKRSSENAASMVLNLEHSFQTTSNHNHCHSDWKISNPPFPRKRYQNYSTNRMMPSSRQTKGRLKT</sequence>
<reference evidence="2 3" key="1">
    <citation type="submission" date="2011-05" db="EMBL/GenBank/DDBJ databases">
        <authorList>
            <person name="Muzny D."/>
            <person name="Qin X."/>
            <person name="Deng J."/>
            <person name="Jiang H."/>
            <person name="Liu Y."/>
            <person name="Qu J."/>
            <person name="Song X.-Z."/>
            <person name="Zhang L."/>
            <person name="Thornton R."/>
            <person name="Coyle M."/>
            <person name="Francisco L."/>
            <person name="Jackson L."/>
            <person name="Javaid M."/>
            <person name="Korchina V."/>
            <person name="Kovar C."/>
            <person name="Mata R."/>
            <person name="Mathew T."/>
            <person name="Ngo R."/>
            <person name="Nguyen L."/>
            <person name="Nguyen N."/>
            <person name="Okwuonu G."/>
            <person name="Ongeri F."/>
            <person name="Pham C."/>
            <person name="Simmons D."/>
            <person name="Wilczek-Boney K."/>
            <person name="Hale W."/>
            <person name="Jakkamsetti A."/>
            <person name="Pham P."/>
            <person name="Ruth R."/>
            <person name="San Lucas F."/>
            <person name="Warren J."/>
            <person name="Zhang J."/>
            <person name="Zhao Z."/>
            <person name="Zhou C."/>
            <person name="Zhu D."/>
            <person name="Lee S."/>
            <person name="Bess C."/>
            <person name="Blankenburg K."/>
            <person name="Forbes L."/>
            <person name="Fu Q."/>
            <person name="Gubbala S."/>
            <person name="Hirani K."/>
            <person name="Jayaseelan J.C."/>
            <person name="Lara F."/>
            <person name="Munidasa M."/>
            <person name="Palculict T."/>
            <person name="Patil S."/>
            <person name="Pu L.-L."/>
            <person name="Saada N."/>
            <person name="Tang L."/>
            <person name="Weissenberger G."/>
            <person name="Zhu Y."/>
            <person name="Hemphill L."/>
            <person name="Shang Y."/>
            <person name="Youmans B."/>
            <person name="Ayvaz T."/>
            <person name="Ross M."/>
            <person name="Santibanez J."/>
            <person name="Aqrawi P."/>
            <person name="Gross S."/>
            <person name="Joshi V."/>
            <person name="Fowler G."/>
            <person name="Nazareth L."/>
            <person name="Reid J."/>
            <person name="Worley K."/>
            <person name="Petrosino J."/>
            <person name="Highlander S."/>
            <person name="Gibbs R."/>
        </authorList>
    </citation>
    <scope>NUCLEOTIDE SEQUENCE [LARGE SCALE GENOMIC DNA]</scope>
    <source>
        <strain evidence="2 3">ATCC 33926</strain>
    </source>
</reference>
<accession>A0AA36UGJ3</accession>
<evidence type="ECO:0000256" key="1">
    <source>
        <dbReference type="SAM" id="MobiDB-lite"/>
    </source>
</evidence>
<dbReference type="EMBL" id="AFQE01000136">
    <property type="protein sequence ID" value="EGQ74652.1"/>
    <property type="molecule type" value="Genomic_DNA"/>
</dbReference>
<evidence type="ECO:0000313" key="2">
    <source>
        <dbReference type="EMBL" id="EGQ74652.1"/>
    </source>
</evidence>